<keyword evidence="2 5" id="KW-0812">Transmembrane</keyword>
<sequence>MVDNAMLGTYIPGSSPLHRMPPGAKMLGLIAFIIATTLIAKTPPVALGCCVIALAGYAMAKIPARTAIAQLLPPLPVLAVLSLVTGIFDSWAKAIAIFFSVYASIIAATLVTLTTTIANMLDALERALSPLSKLGLPVEAITLVLVLTIRMIPVQLQAIAEAIDAAKARGAGLSLTAVIVPVIIRSIRCSAMLGDALTARGIGDD</sequence>
<keyword evidence="4 5" id="KW-0472">Membrane</keyword>
<evidence type="ECO:0000256" key="1">
    <source>
        <dbReference type="ARBA" id="ARBA00004141"/>
    </source>
</evidence>
<dbReference type="AlphaFoldDB" id="A0A1L7CGI3"/>
<organism evidence="6 7">
    <name type="scientific">Corynebacterium aquilae DSM 44791</name>
    <dbReference type="NCBI Taxonomy" id="1431546"/>
    <lineage>
        <taxon>Bacteria</taxon>
        <taxon>Bacillati</taxon>
        <taxon>Actinomycetota</taxon>
        <taxon>Actinomycetes</taxon>
        <taxon>Mycobacteriales</taxon>
        <taxon>Corynebacteriaceae</taxon>
        <taxon>Corynebacterium</taxon>
    </lineage>
</organism>
<name>A0A1L7CGI3_9CORY</name>
<evidence type="ECO:0008006" key="8">
    <source>
        <dbReference type="Google" id="ProtNLM"/>
    </source>
</evidence>
<protein>
    <recommendedName>
        <fullName evidence="8">Cobalt ABC transporter permease</fullName>
    </recommendedName>
</protein>
<evidence type="ECO:0000256" key="3">
    <source>
        <dbReference type="ARBA" id="ARBA00022989"/>
    </source>
</evidence>
<dbReference type="GO" id="GO:0005886">
    <property type="term" value="C:plasma membrane"/>
    <property type="evidence" value="ECO:0007669"/>
    <property type="project" value="TreeGrafter"/>
</dbReference>
<gene>
    <name evidence="6" type="ORF">CAQU_07495</name>
</gene>
<evidence type="ECO:0000256" key="5">
    <source>
        <dbReference type="SAM" id="Phobius"/>
    </source>
</evidence>
<dbReference type="PANTHER" id="PTHR33514">
    <property type="entry name" value="PROTEIN ABCI12, CHLOROPLASTIC"/>
    <property type="match status" value="1"/>
</dbReference>
<reference evidence="6 7" key="1">
    <citation type="submission" date="2014-08" db="EMBL/GenBank/DDBJ databases">
        <title>Complete genome sequence of Corynebacterium aquilae S-613T(T) (=DSM 44791(T)), isolated from the choana of a healthy golden eagle.</title>
        <authorList>
            <person name="Ruckert C."/>
            <person name="Albersmeier A."/>
            <person name="Winkler A."/>
            <person name="Kalinowski J."/>
        </authorList>
    </citation>
    <scope>NUCLEOTIDE SEQUENCE [LARGE SCALE GENOMIC DNA]</scope>
    <source>
        <strain evidence="6 7">S-613</strain>
    </source>
</reference>
<dbReference type="Proteomes" id="UP000185478">
    <property type="component" value="Chromosome"/>
</dbReference>
<evidence type="ECO:0000256" key="2">
    <source>
        <dbReference type="ARBA" id="ARBA00022692"/>
    </source>
</evidence>
<keyword evidence="7" id="KW-1185">Reference proteome</keyword>
<evidence type="ECO:0000313" key="7">
    <source>
        <dbReference type="Proteomes" id="UP000185478"/>
    </source>
</evidence>
<feature type="transmembrane region" description="Helical" evidence="5">
    <location>
        <begin position="26"/>
        <end position="55"/>
    </location>
</feature>
<evidence type="ECO:0000256" key="4">
    <source>
        <dbReference type="ARBA" id="ARBA00023136"/>
    </source>
</evidence>
<feature type="transmembrane region" description="Helical" evidence="5">
    <location>
        <begin position="165"/>
        <end position="184"/>
    </location>
</feature>
<accession>A0A1L7CGI3</accession>
<dbReference type="PANTHER" id="PTHR33514:SF13">
    <property type="entry name" value="PROTEIN ABCI12, CHLOROPLASTIC"/>
    <property type="match status" value="1"/>
</dbReference>
<dbReference type="Pfam" id="PF02361">
    <property type="entry name" value="CbiQ"/>
    <property type="match status" value="1"/>
</dbReference>
<dbReference type="InterPro" id="IPR003339">
    <property type="entry name" value="ABC/ECF_trnsptr_transmembrane"/>
</dbReference>
<feature type="transmembrane region" description="Helical" evidence="5">
    <location>
        <begin position="67"/>
        <end position="88"/>
    </location>
</feature>
<feature type="transmembrane region" description="Helical" evidence="5">
    <location>
        <begin position="94"/>
        <end position="113"/>
    </location>
</feature>
<dbReference type="EMBL" id="CP009245">
    <property type="protein sequence ID" value="APT84935.1"/>
    <property type="molecule type" value="Genomic_DNA"/>
</dbReference>
<dbReference type="STRING" id="1431546.CAQU_07495"/>
<comment type="subcellular location">
    <subcellularLocation>
        <location evidence="1">Membrane</location>
        <topology evidence="1">Multi-pass membrane protein</topology>
    </subcellularLocation>
</comment>
<evidence type="ECO:0000313" key="6">
    <source>
        <dbReference type="EMBL" id="APT84935.1"/>
    </source>
</evidence>
<proteinExistence type="predicted"/>
<keyword evidence="3 5" id="KW-1133">Transmembrane helix</keyword>
<dbReference type="KEGG" id="caqu:CAQU_07495"/>
<dbReference type="CDD" id="cd16914">
    <property type="entry name" value="EcfT"/>
    <property type="match status" value="1"/>
</dbReference>
<feature type="transmembrane region" description="Helical" evidence="5">
    <location>
        <begin position="134"/>
        <end position="153"/>
    </location>
</feature>